<sequence length="259" mass="29843">MKKSNKILLVFNRINDFKNEIYNGFLNVIDGSAIVDLYIHQINNQHTRHFDEVIREKISYYDHFVIMLHANQIHEDILRTVNSIPKEKLVVLDKKNEFIRGDYACVYQDFENDIYGALLSSKPLLEKYNTLNLLIPERYFYSLGITEGLIRFCKEHGFGYNIHHSVEEGLLKSKEAYIVLSEVFLAEILKGCMRDNLTVGKDIGIISYNETPLKEVLSGGITVVTTDHAQLGKSAAELILKGKREHIRNPFVLIQRKSL</sequence>
<dbReference type="SUPFAM" id="SSF53822">
    <property type="entry name" value="Periplasmic binding protein-like I"/>
    <property type="match status" value="1"/>
</dbReference>
<proteinExistence type="predicted"/>
<dbReference type="RefSeq" id="WP_092015509.1">
    <property type="nucleotide sequence ID" value="NZ_FOXH01000004.1"/>
</dbReference>
<keyword evidence="3" id="KW-0804">Transcription</keyword>
<keyword evidence="1" id="KW-0805">Transcription regulation</keyword>
<dbReference type="EMBL" id="FOXH01000004">
    <property type="protein sequence ID" value="SFP60330.1"/>
    <property type="molecule type" value="Genomic_DNA"/>
</dbReference>
<dbReference type="InterPro" id="IPR046335">
    <property type="entry name" value="LacI/GalR-like_sensor"/>
</dbReference>
<dbReference type="GO" id="GO:0003677">
    <property type="term" value="F:DNA binding"/>
    <property type="evidence" value="ECO:0007669"/>
    <property type="project" value="UniProtKB-KW"/>
</dbReference>
<evidence type="ECO:0000256" key="1">
    <source>
        <dbReference type="ARBA" id="ARBA00023015"/>
    </source>
</evidence>
<evidence type="ECO:0000259" key="4">
    <source>
        <dbReference type="Pfam" id="PF13377"/>
    </source>
</evidence>
<dbReference type="AlphaFoldDB" id="A0A1I5RPK1"/>
<evidence type="ECO:0000313" key="5">
    <source>
        <dbReference type="EMBL" id="SFP60330.1"/>
    </source>
</evidence>
<dbReference type="STRING" id="1079859.SAMN04515674_104176"/>
<dbReference type="Gene3D" id="3.40.50.2300">
    <property type="match status" value="2"/>
</dbReference>
<keyword evidence="6" id="KW-1185">Reference proteome</keyword>
<keyword evidence="2 5" id="KW-0238">DNA-binding</keyword>
<feature type="domain" description="Transcriptional regulator LacI/GalR-like sensor" evidence="4">
    <location>
        <begin position="175"/>
        <end position="243"/>
    </location>
</feature>
<dbReference type="OrthoDB" id="947828at2"/>
<accession>A0A1I5RPK1</accession>
<dbReference type="Proteomes" id="UP000199306">
    <property type="component" value="Unassembled WGS sequence"/>
</dbReference>
<dbReference type="InterPro" id="IPR028082">
    <property type="entry name" value="Peripla_BP_I"/>
</dbReference>
<gene>
    <name evidence="5" type="ORF">SAMN04515674_104176</name>
</gene>
<name>A0A1I5RPK1_9BACT</name>
<evidence type="ECO:0000256" key="2">
    <source>
        <dbReference type="ARBA" id="ARBA00023125"/>
    </source>
</evidence>
<organism evidence="5 6">
    <name type="scientific">Pseudarcicella hirudinis</name>
    <dbReference type="NCBI Taxonomy" id="1079859"/>
    <lineage>
        <taxon>Bacteria</taxon>
        <taxon>Pseudomonadati</taxon>
        <taxon>Bacteroidota</taxon>
        <taxon>Cytophagia</taxon>
        <taxon>Cytophagales</taxon>
        <taxon>Flectobacillaceae</taxon>
        <taxon>Pseudarcicella</taxon>
    </lineage>
</organism>
<reference evidence="5 6" key="1">
    <citation type="submission" date="2016-10" db="EMBL/GenBank/DDBJ databases">
        <authorList>
            <person name="de Groot N.N."/>
        </authorList>
    </citation>
    <scope>NUCLEOTIDE SEQUENCE [LARGE SCALE GENOMIC DNA]</scope>
    <source>
        <strain evidence="6">E92,LMG 26720,CCM 7988</strain>
    </source>
</reference>
<protein>
    <submittedName>
        <fullName evidence="5">DNA-binding transcriptional regulator, LacI/PurR family</fullName>
    </submittedName>
</protein>
<evidence type="ECO:0000256" key="3">
    <source>
        <dbReference type="ARBA" id="ARBA00023163"/>
    </source>
</evidence>
<dbReference type="Pfam" id="PF13377">
    <property type="entry name" value="Peripla_BP_3"/>
    <property type="match status" value="1"/>
</dbReference>
<evidence type="ECO:0000313" key="6">
    <source>
        <dbReference type="Proteomes" id="UP000199306"/>
    </source>
</evidence>